<dbReference type="Gene3D" id="1.10.3210.10">
    <property type="entry name" value="Hypothetical protein af1432"/>
    <property type="match status" value="1"/>
</dbReference>
<keyword evidence="2" id="KW-1185">Reference proteome</keyword>
<organism evidence="1 2">
    <name type="scientific">Hyphomonas johnsonii MHS-2</name>
    <dbReference type="NCBI Taxonomy" id="1280950"/>
    <lineage>
        <taxon>Bacteria</taxon>
        <taxon>Pseudomonadati</taxon>
        <taxon>Pseudomonadota</taxon>
        <taxon>Alphaproteobacteria</taxon>
        <taxon>Hyphomonadales</taxon>
        <taxon>Hyphomonadaceae</taxon>
        <taxon>Hyphomonas</taxon>
    </lineage>
</organism>
<proteinExistence type="predicted"/>
<accession>A0A059FU24</accession>
<comment type="caution">
    <text evidence="1">The sequence shown here is derived from an EMBL/GenBank/DDBJ whole genome shotgun (WGS) entry which is preliminary data.</text>
</comment>
<dbReference type="PANTHER" id="PTHR35569:SF1">
    <property type="entry name" value="CYANAMIDE HYDRATASE DDI2-RELATED"/>
    <property type="match status" value="1"/>
</dbReference>
<dbReference type="RefSeq" id="WP_035612997.1">
    <property type="nucleotide sequence ID" value="NZ_ARYK01000001.1"/>
</dbReference>
<evidence type="ECO:0008006" key="3">
    <source>
        <dbReference type="Google" id="ProtNLM"/>
    </source>
</evidence>
<sequence length="224" mass="25067">MTRSATRILAGVSVPDTPLVERALEYARRECTPYLFNHVVRSWLFAARIGQIQDIMHDAEVVAVGTLLHDITLNDRFNGPRRFEVEGADLARVFVRKNGVDERRAQLVWDSVALNSTPSIGLYKEAEIALCTSGICLDVVGLQFEVIPSDEIARIVAEFPRLGMKEQMTGCFCRIAERVPETTYDNFVRDFGERFVPGYAAPSSVDSVMNSPFDESAEVQYDQA</sequence>
<dbReference type="EMBL" id="ARYK01000001">
    <property type="protein sequence ID" value="KCZ94087.1"/>
    <property type="molecule type" value="Genomic_DNA"/>
</dbReference>
<protein>
    <recommendedName>
        <fullName evidence="3">HD domain-containing protein</fullName>
    </recommendedName>
</protein>
<evidence type="ECO:0000313" key="1">
    <source>
        <dbReference type="EMBL" id="KCZ94087.1"/>
    </source>
</evidence>
<dbReference type="eggNOG" id="COG2844">
    <property type="taxonomic scope" value="Bacteria"/>
</dbReference>
<evidence type="ECO:0000313" key="2">
    <source>
        <dbReference type="Proteomes" id="UP000025171"/>
    </source>
</evidence>
<dbReference type="PATRIC" id="fig|1280950.3.peg.388"/>
<reference evidence="1 2" key="1">
    <citation type="journal article" date="2014" name="Antonie Van Leeuwenhoek">
        <title>Hyphomonas beringensis sp. nov. and Hyphomonas chukchiensis sp. nov., isolated from surface seawater of the Bering Sea and Chukchi Sea.</title>
        <authorList>
            <person name="Li C."/>
            <person name="Lai Q."/>
            <person name="Li G."/>
            <person name="Dong C."/>
            <person name="Wang J."/>
            <person name="Liao Y."/>
            <person name="Shao Z."/>
        </authorList>
    </citation>
    <scope>NUCLEOTIDE SEQUENCE [LARGE SCALE GENOMIC DNA]</scope>
    <source>
        <strain evidence="1 2">MHS-2</strain>
    </source>
</reference>
<dbReference type="STRING" id="1280950.HJO_01890"/>
<dbReference type="Proteomes" id="UP000025171">
    <property type="component" value="Unassembled WGS sequence"/>
</dbReference>
<dbReference type="OrthoDB" id="8478129at2"/>
<dbReference type="AlphaFoldDB" id="A0A059FU24"/>
<gene>
    <name evidence="1" type="ORF">HJO_01890</name>
</gene>
<dbReference type="SUPFAM" id="SSF109604">
    <property type="entry name" value="HD-domain/PDEase-like"/>
    <property type="match status" value="1"/>
</dbReference>
<dbReference type="PANTHER" id="PTHR35569">
    <property type="entry name" value="CYANAMIDE HYDRATASE DDI2-RELATED"/>
    <property type="match status" value="1"/>
</dbReference>
<name>A0A059FU24_9PROT</name>